<organism evidence="1 2">
    <name type="scientific">Nocardia coubleae</name>
    <dbReference type="NCBI Taxonomy" id="356147"/>
    <lineage>
        <taxon>Bacteria</taxon>
        <taxon>Bacillati</taxon>
        <taxon>Actinomycetota</taxon>
        <taxon>Actinomycetes</taxon>
        <taxon>Mycobacteriales</taxon>
        <taxon>Nocardiaceae</taxon>
        <taxon>Nocardia</taxon>
    </lineage>
</organism>
<name>A0A846W2X5_9NOCA</name>
<accession>A0A846W2X5</accession>
<gene>
    <name evidence="1" type="ORF">HGA10_09335</name>
</gene>
<sequence>MLMTLRPGSTPARDEAEALVLLREPGTVAVRAGSQVARCTLPAGLGICAVSLPGGESDVTVSAYLERAGDVVLVASSPWPVRAHPPVQDLQYTATMGVAP</sequence>
<reference evidence="1 2" key="1">
    <citation type="submission" date="2020-04" db="EMBL/GenBank/DDBJ databases">
        <title>MicrobeNet Type strains.</title>
        <authorList>
            <person name="Nicholson A.C."/>
        </authorList>
    </citation>
    <scope>NUCLEOTIDE SEQUENCE [LARGE SCALE GENOMIC DNA]</scope>
    <source>
        <strain evidence="1 2">DSM 44960</strain>
    </source>
</reference>
<comment type="caution">
    <text evidence="1">The sequence shown here is derived from an EMBL/GenBank/DDBJ whole genome shotgun (WGS) entry which is preliminary data.</text>
</comment>
<dbReference type="Proteomes" id="UP000572007">
    <property type="component" value="Unassembled WGS sequence"/>
</dbReference>
<evidence type="ECO:0000313" key="2">
    <source>
        <dbReference type="Proteomes" id="UP000572007"/>
    </source>
</evidence>
<evidence type="ECO:0000313" key="1">
    <source>
        <dbReference type="EMBL" id="NKX87511.1"/>
    </source>
</evidence>
<keyword evidence="2" id="KW-1185">Reference proteome</keyword>
<dbReference type="RefSeq" id="WP_157105141.1">
    <property type="nucleotide sequence ID" value="NZ_JAAXOM010000002.1"/>
</dbReference>
<dbReference type="AlphaFoldDB" id="A0A846W2X5"/>
<proteinExistence type="predicted"/>
<protein>
    <submittedName>
        <fullName evidence="1">Uncharacterized protein</fullName>
    </submittedName>
</protein>
<dbReference type="EMBL" id="JAAXOM010000002">
    <property type="protein sequence ID" value="NKX87511.1"/>
    <property type="molecule type" value="Genomic_DNA"/>
</dbReference>